<feature type="compositionally biased region" description="Basic and acidic residues" evidence="1">
    <location>
        <begin position="1"/>
        <end position="12"/>
    </location>
</feature>
<proteinExistence type="predicted"/>
<dbReference type="CDD" id="cd18316">
    <property type="entry name" value="BTB_POZ_KCTD-like"/>
    <property type="match status" value="1"/>
</dbReference>
<dbReference type="AlphaFoldDB" id="A0A1Y2LYB2"/>
<evidence type="ECO:0000313" key="3">
    <source>
        <dbReference type="Proteomes" id="UP000193240"/>
    </source>
</evidence>
<dbReference type="Gene3D" id="3.30.710.10">
    <property type="entry name" value="Potassium Channel Kv1.1, Chain A"/>
    <property type="match status" value="2"/>
</dbReference>
<dbReference type="OMA" id="SYARPYT"/>
<dbReference type="PANTHER" id="PTHR31758:SF2">
    <property type="entry name" value="BTB_POZ DOMAIN-CONTAINING PROTEIN YLR108C"/>
    <property type="match status" value="1"/>
</dbReference>
<dbReference type="EMBL" id="KZ107845">
    <property type="protein sequence ID" value="OSS48662.1"/>
    <property type="molecule type" value="Genomic_DNA"/>
</dbReference>
<organism evidence="2 3">
    <name type="scientific">Epicoccum nigrum</name>
    <name type="common">Soil fungus</name>
    <name type="synonym">Epicoccum purpurascens</name>
    <dbReference type="NCBI Taxonomy" id="105696"/>
    <lineage>
        <taxon>Eukaryota</taxon>
        <taxon>Fungi</taxon>
        <taxon>Dikarya</taxon>
        <taxon>Ascomycota</taxon>
        <taxon>Pezizomycotina</taxon>
        <taxon>Dothideomycetes</taxon>
        <taxon>Pleosporomycetidae</taxon>
        <taxon>Pleosporales</taxon>
        <taxon>Pleosporineae</taxon>
        <taxon>Didymellaceae</taxon>
        <taxon>Epicoccum</taxon>
    </lineage>
</organism>
<gene>
    <name evidence="2" type="ORF">B5807_07005</name>
</gene>
<feature type="region of interest" description="Disordered" evidence="1">
    <location>
        <begin position="1"/>
        <end position="86"/>
    </location>
</feature>
<feature type="region of interest" description="Disordered" evidence="1">
    <location>
        <begin position="237"/>
        <end position="264"/>
    </location>
</feature>
<feature type="compositionally biased region" description="Pro residues" evidence="1">
    <location>
        <begin position="71"/>
        <end position="80"/>
    </location>
</feature>
<feature type="compositionally biased region" description="Low complexity" evidence="1">
    <location>
        <begin position="14"/>
        <end position="26"/>
    </location>
</feature>
<evidence type="ECO:0008006" key="4">
    <source>
        <dbReference type="Google" id="ProtNLM"/>
    </source>
</evidence>
<feature type="compositionally biased region" description="Polar residues" evidence="1">
    <location>
        <begin position="51"/>
        <end position="60"/>
    </location>
</feature>
<sequence>MPDPRKSIRSDLEAQAQSSDQASSASPYPPQVYGRYYAPEGNTYAQGGYGTPNQAFSQKTPLIHPDLKPQHPQPGGPSPSPVFHSFDPYAQAAWDWSHTLDFTQLPTPYEPQGELIQELRERKSPADGFDNPFFASPLAPPPRRLSQNSFASPKMKRKSDAELHAISQQGASKQQNPTKRRAVSRASSTASQSPAPTVTVLADAQPSPIIANPAQIAALANQSSIQGTSEAQRHLNAAKGTGTGPQGREMDVSEPRRVAESSGSGDMLPAGRVFPIQIGSALFRLSGASLCSDAPSYFSHFFSEQLHNSGGSANEVRTLYIDRDPDTFRDIALHLQGYHIVPRDGEHFVKLFADAQFYSLPRLTKQLFKSDIFITIGGTHFRIPRDSFSAPGDSPNYFSLGFAQWFSTPSEVFPGLDRNALLRPPSISPPSVPNKSGETFGELMRLLQGYEVEIRNETHRANLLKDARYFHLKGLEQRLVACEKSYNIKSGRNEILIRLEDIRQSGISFTPDVEPYQPDSTSGYVSYARPYTDDAILNQILVLETGSSESATLHPSVAIDAISFETGVSFEGDSLRRVTALLKIIATKMGLLSAQSLGLTLIQNDGPPGTTTGSDGTDVRIKARVDGDSALTVNGEAMDLLREDWLAHYGNDDLVVKRAQWRIRIKPRSPDGDGLEAMLEVVKMEAFSRERARNAARGFLGGA</sequence>
<dbReference type="STRING" id="105696.A0A1Y2LYB2"/>
<accession>A0A1Y2LYB2</accession>
<dbReference type="Proteomes" id="UP000193240">
    <property type="component" value="Unassembled WGS sequence"/>
</dbReference>
<protein>
    <recommendedName>
        <fullName evidence="4">Potassium channel tetramerisation-type BTB domain-containing protein</fullName>
    </recommendedName>
</protein>
<name>A0A1Y2LYB2_EPING</name>
<feature type="compositionally biased region" description="Polar residues" evidence="1">
    <location>
        <begin position="166"/>
        <end position="177"/>
    </location>
</feature>
<keyword evidence="3" id="KW-1185">Reference proteome</keyword>
<reference evidence="2 3" key="1">
    <citation type="journal article" date="2017" name="Genome Announc.">
        <title>Genome sequence of the saprophytic ascomycete Epicoccum nigrum ICMP 19927 strain isolated from New Zealand.</title>
        <authorList>
            <person name="Fokin M."/>
            <person name="Fleetwood D."/>
            <person name="Weir B.S."/>
            <person name="Villas-Boas S.G."/>
        </authorList>
    </citation>
    <scope>NUCLEOTIDE SEQUENCE [LARGE SCALE GENOMIC DNA]</scope>
    <source>
        <strain evidence="2 3">ICMP 19927</strain>
    </source>
</reference>
<dbReference type="InterPro" id="IPR011333">
    <property type="entry name" value="SKP1/BTB/POZ_sf"/>
</dbReference>
<evidence type="ECO:0000313" key="2">
    <source>
        <dbReference type="EMBL" id="OSS48662.1"/>
    </source>
</evidence>
<feature type="compositionally biased region" description="Basic and acidic residues" evidence="1">
    <location>
        <begin position="248"/>
        <end position="259"/>
    </location>
</feature>
<feature type="region of interest" description="Disordered" evidence="1">
    <location>
        <begin position="103"/>
        <end position="197"/>
    </location>
</feature>
<feature type="compositionally biased region" description="Low complexity" evidence="1">
    <location>
        <begin position="184"/>
        <end position="197"/>
    </location>
</feature>
<dbReference type="PANTHER" id="PTHR31758">
    <property type="entry name" value="BTB/POZ DOMAIN-CONTAINING PROTEIN YLR108C"/>
    <property type="match status" value="1"/>
</dbReference>
<dbReference type="InParanoid" id="A0A1Y2LYB2"/>
<dbReference type="SUPFAM" id="SSF54695">
    <property type="entry name" value="POZ domain"/>
    <property type="match status" value="1"/>
</dbReference>
<evidence type="ECO:0000256" key="1">
    <source>
        <dbReference type="SAM" id="MobiDB-lite"/>
    </source>
</evidence>